<dbReference type="Gene3D" id="1.10.630.10">
    <property type="entry name" value="Cytochrome P450"/>
    <property type="match status" value="1"/>
</dbReference>
<feature type="transmembrane region" description="Helical" evidence="4">
    <location>
        <begin position="49"/>
        <end position="72"/>
    </location>
</feature>
<dbReference type="PANTHER" id="PTHR47955">
    <property type="entry name" value="CYTOCHROME P450 FAMILY 71 PROTEIN"/>
    <property type="match status" value="1"/>
</dbReference>
<keyword evidence="4" id="KW-0472">Membrane</keyword>
<evidence type="ECO:0000256" key="4">
    <source>
        <dbReference type="SAM" id="Phobius"/>
    </source>
</evidence>
<evidence type="ECO:0000256" key="1">
    <source>
        <dbReference type="ARBA" id="ARBA00010617"/>
    </source>
</evidence>
<organism evidence="6 7">
    <name type="scientific">Ficus carica</name>
    <name type="common">Common fig</name>
    <dbReference type="NCBI Taxonomy" id="3494"/>
    <lineage>
        <taxon>Eukaryota</taxon>
        <taxon>Viridiplantae</taxon>
        <taxon>Streptophyta</taxon>
        <taxon>Embryophyta</taxon>
        <taxon>Tracheophyta</taxon>
        <taxon>Spermatophyta</taxon>
        <taxon>Magnoliopsida</taxon>
        <taxon>eudicotyledons</taxon>
        <taxon>Gunneridae</taxon>
        <taxon>Pentapetalae</taxon>
        <taxon>rosids</taxon>
        <taxon>fabids</taxon>
        <taxon>Rosales</taxon>
        <taxon>Moraceae</taxon>
        <taxon>Ficeae</taxon>
        <taxon>Ficus</taxon>
    </lineage>
</organism>
<keyword evidence="2" id="KW-0479">Metal-binding</keyword>
<evidence type="ECO:0000256" key="3">
    <source>
        <dbReference type="ARBA" id="ARBA00023004"/>
    </source>
</evidence>
<protein>
    <recommendedName>
        <fullName evidence="8">Cytochrome P450</fullName>
    </recommendedName>
</protein>
<reference evidence="6" key="1">
    <citation type="submission" date="2023-07" db="EMBL/GenBank/DDBJ databases">
        <title>draft genome sequence of fig (Ficus carica).</title>
        <authorList>
            <person name="Takahashi T."/>
            <person name="Nishimura K."/>
        </authorList>
    </citation>
    <scope>NUCLEOTIDE SEQUENCE</scope>
</reference>
<dbReference type="InterPro" id="IPR036396">
    <property type="entry name" value="Cyt_P450_sf"/>
</dbReference>
<dbReference type="Pfam" id="PF00067">
    <property type="entry name" value="p450"/>
    <property type="match status" value="1"/>
</dbReference>
<dbReference type="InterPro" id="IPR001128">
    <property type="entry name" value="Cyt_P450"/>
</dbReference>
<dbReference type="AlphaFoldDB" id="A0AA88DNI4"/>
<keyword evidence="4" id="KW-0812">Transmembrane</keyword>
<dbReference type="GO" id="GO:0016705">
    <property type="term" value="F:oxidoreductase activity, acting on paired donors, with incorporation or reduction of molecular oxygen"/>
    <property type="evidence" value="ECO:0007669"/>
    <property type="project" value="InterPro"/>
</dbReference>
<dbReference type="SUPFAM" id="SSF48256">
    <property type="entry name" value="Citrate synthase"/>
    <property type="match status" value="1"/>
</dbReference>
<evidence type="ECO:0008006" key="8">
    <source>
        <dbReference type="Google" id="ProtNLM"/>
    </source>
</evidence>
<keyword evidence="4" id="KW-1133">Transmembrane helix</keyword>
<dbReference type="GO" id="GO:0046912">
    <property type="term" value="F:acyltransferase activity, acyl groups converted into alkyl on transfer"/>
    <property type="evidence" value="ECO:0007669"/>
    <property type="project" value="InterPro"/>
</dbReference>
<dbReference type="GO" id="GO:0005506">
    <property type="term" value="F:iron ion binding"/>
    <property type="evidence" value="ECO:0007669"/>
    <property type="project" value="InterPro"/>
</dbReference>
<evidence type="ECO:0000313" key="6">
    <source>
        <dbReference type="EMBL" id="GMN58588.1"/>
    </source>
</evidence>
<dbReference type="EMBL" id="BTGU01000066">
    <property type="protein sequence ID" value="GMN56887.1"/>
    <property type="molecule type" value="Genomic_DNA"/>
</dbReference>
<keyword evidence="3" id="KW-0408">Iron</keyword>
<dbReference type="Proteomes" id="UP001187192">
    <property type="component" value="Unassembled WGS sequence"/>
</dbReference>
<dbReference type="PRINTS" id="PR00463">
    <property type="entry name" value="EP450I"/>
</dbReference>
<dbReference type="GO" id="GO:0004497">
    <property type="term" value="F:monooxygenase activity"/>
    <property type="evidence" value="ECO:0007669"/>
    <property type="project" value="InterPro"/>
</dbReference>
<evidence type="ECO:0000313" key="5">
    <source>
        <dbReference type="EMBL" id="GMN56887.1"/>
    </source>
</evidence>
<proteinExistence type="inferred from homology"/>
<sequence length="254" mass="28667">MKGMIGLLWETSLLDPDEGIRFRGLSISECQKVLPVAKHDGQVPLHECLLWLLLIGQVTYLIFSTIFLVILLKFIIFKKTEKPALNLPPSPSKLPIIGNLHQLGNNPHISLRDLAQKYGPIPYLQLGHVPTVIISSARLAQEVMKTHDLSFSSRPKIIATKYLFYNFADIGFSPYGAYWRFIRKICVLKLFSGRRVQSFSFTRGEEVACLVLRIVDPYPGPVNLSKMLAKFANNIVCKAAFGREFLDSGDYDKL</sequence>
<dbReference type="GO" id="GO:0020037">
    <property type="term" value="F:heme binding"/>
    <property type="evidence" value="ECO:0007669"/>
    <property type="project" value="InterPro"/>
</dbReference>
<evidence type="ECO:0000256" key="2">
    <source>
        <dbReference type="ARBA" id="ARBA00022723"/>
    </source>
</evidence>
<name>A0AA88DNI4_FICCA</name>
<keyword evidence="7" id="KW-1185">Reference proteome</keyword>
<dbReference type="InterPro" id="IPR036969">
    <property type="entry name" value="Citrate_synthase_sf"/>
</dbReference>
<dbReference type="InterPro" id="IPR002401">
    <property type="entry name" value="Cyt_P450_E_grp-I"/>
</dbReference>
<comment type="caution">
    <text evidence="6">The sequence shown here is derived from an EMBL/GenBank/DDBJ whole genome shotgun (WGS) entry which is preliminary data.</text>
</comment>
<dbReference type="SUPFAM" id="SSF48264">
    <property type="entry name" value="Cytochrome P450"/>
    <property type="match status" value="1"/>
</dbReference>
<comment type="similarity">
    <text evidence="1">Belongs to the cytochrome P450 family.</text>
</comment>
<gene>
    <name evidence="5" type="ORF">TIFTF001_026001</name>
    <name evidence="6" type="ORF">TIFTF001_027689</name>
</gene>
<evidence type="ECO:0000313" key="7">
    <source>
        <dbReference type="Proteomes" id="UP001187192"/>
    </source>
</evidence>
<dbReference type="Gene3D" id="1.10.580.10">
    <property type="entry name" value="Citrate Synthase, domain 1"/>
    <property type="match status" value="1"/>
</dbReference>
<dbReference type="InterPro" id="IPR016142">
    <property type="entry name" value="Citrate_synth-like_lrg_a-sub"/>
</dbReference>
<accession>A0AA88DNI4</accession>
<dbReference type="EMBL" id="BTGU01000079">
    <property type="protein sequence ID" value="GMN58588.1"/>
    <property type="molecule type" value="Genomic_DNA"/>
</dbReference>